<name>A0ABV3ZIV0_9BACT</name>
<accession>A0ABV3ZIV0</accession>
<reference evidence="2 3" key="1">
    <citation type="submission" date="2023-07" db="EMBL/GenBank/DDBJ databases">
        <authorList>
            <person name="Lian W.-H."/>
        </authorList>
    </citation>
    <scope>NUCLEOTIDE SEQUENCE [LARGE SCALE GENOMIC DNA]</scope>
    <source>
        <strain evidence="2 3">SYSU DXS3180</strain>
    </source>
</reference>
<evidence type="ECO:0000256" key="1">
    <source>
        <dbReference type="SAM" id="MobiDB-lite"/>
    </source>
</evidence>
<comment type="caution">
    <text evidence="2">The sequence shown here is derived from an EMBL/GenBank/DDBJ whole genome shotgun (WGS) entry which is preliminary data.</text>
</comment>
<dbReference type="Proteomes" id="UP001560573">
    <property type="component" value="Unassembled WGS sequence"/>
</dbReference>
<sequence length="62" mass="6741">MQLSLVSGVPTTYNAVTLSPLIPNYVVGVPRTFHPYTRNNGDHRKGAREGKTESCPPLLVCS</sequence>
<keyword evidence="3" id="KW-1185">Reference proteome</keyword>
<evidence type="ECO:0000313" key="3">
    <source>
        <dbReference type="Proteomes" id="UP001560573"/>
    </source>
</evidence>
<proteinExistence type="predicted"/>
<dbReference type="EMBL" id="JAULBC010000007">
    <property type="protein sequence ID" value="MEX6689817.1"/>
    <property type="molecule type" value="Genomic_DNA"/>
</dbReference>
<protein>
    <submittedName>
        <fullName evidence="2">Uncharacterized protein</fullName>
    </submittedName>
</protein>
<gene>
    <name evidence="2" type="ORF">QTN47_20085</name>
</gene>
<organism evidence="2 3">
    <name type="scientific">Danxiaibacter flavus</name>
    <dbReference type="NCBI Taxonomy" id="3049108"/>
    <lineage>
        <taxon>Bacteria</taxon>
        <taxon>Pseudomonadati</taxon>
        <taxon>Bacteroidota</taxon>
        <taxon>Chitinophagia</taxon>
        <taxon>Chitinophagales</taxon>
        <taxon>Chitinophagaceae</taxon>
        <taxon>Danxiaibacter</taxon>
    </lineage>
</organism>
<dbReference type="RefSeq" id="WP_369331225.1">
    <property type="nucleotide sequence ID" value="NZ_JAULBC010000007.1"/>
</dbReference>
<evidence type="ECO:0000313" key="2">
    <source>
        <dbReference type="EMBL" id="MEX6689817.1"/>
    </source>
</evidence>
<feature type="region of interest" description="Disordered" evidence="1">
    <location>
        <begin position="36"/>
        <end position="62"/>
    </location>
</feature>
<feature type="compositionally biased region" description="Basic and acidic residues" evidence="1">
    <location>
        <begin position="40"/>
        <end position="52"/>
    </location>
</feature>